<dbReference type="PANTHER" id="PTHR30532">
    <property type="entry name" value="IRON III DICITRATE-BINDING PERIPLASMIC PROTEIN"/>
    <property type="match status" value="1"/>
</dbReference>
<dbReference type="Pfam" id="PF01497">
    <property type="entry name" value="Peripla_BP_2"/>
    <property type="match status" value="1"/>
</dbReference>
<evidence type="ECO:0000313" key="7">
    <source>
        <dbReference type="EMBL" id="UPL13611.1"/>
    </source>
</evidence>
<evidence type="ECO:0000313" key="8">
    <source>
        <dbReference type="Proteomes" id="UP000831963"/>
    </source>
</evidence>
<organism evidence="7 8">
    <name type="scientific">Microbacterium galbinum</name>
    <dbReference type="NCBI Taxonomy" id="2851646"/>
    <lineage>
        <taxon>Bacteria</taxon>
        <taxon>Bacillati</taxon>
        <taxon>Actinomycetota</taxon>
        <taxon>Actinomycetes</taxon>
        <taxon>Micrococcales</taxon>
        <taxon>Microbacteriaceae</taxon>
        <taxon>Microbacterium</taxon>
    </lineage>
</organism>
<evidence type="ECO:0000256" key="3">
    <source>
        <dbReference type="ARBA" id="ARBA00022448"/>
    </source>
</evidence>
<dbReference type="Gene3D" id="3.40.50.1980">
    <property type="entry name" value="Nitrogenase molybdenum iron protein domain"/>
    <property type="match status" value="2"/>
</dbReference>
<dbReference type="PANTHER" id="PTHR30532:SF1">
    <property type="entry name" value="IRON(3+)-HYDROXAMATE-BINDING PROTEIN FHUD"/>
    <property type="match status" value="1"/>
</dbReference>
<protein>
    <submittedName>
        <fullName evidence="7">ABC transporter substrate-binding protein</fullName>
    </submittedName>
</protein>
<evidence type="ECO:0000256" key="4">
    <source>
        <dbReference type="ARBA" id="ARBA00022729"/>
    </source>
</evidence>
<dbReference type="InterPro" id="IPR051313">
    <property type="entry name" value="Bact_iron-sidero_bind"/>
</dbReference>
<dbReference type="RefSeq" id="WP_247956851.1">
    <property type="nucleotide sequence ID" value="NZ_CP078077.1"/>
</dbReference>
<sequence>MLRRSSLAALVAASALLLASCASTGDTAEQPESGESVTLEHPSLEGLSIDFAAQPEGIVMDCYAYSSLHEYGIEPVALFGYECDNPFVMGDADIFDIPKIGTDGEIDVEKLAELRPDAIIGQGTADGWQWFDEDVNAQITRVAPFVPLPGSETIDGRIADTRTIAAFFGADVTSDAIVQSDADLEDAKEAFSAAITGSGLNIMLTSPAKEMLYTGVGFAQAELLEELGATIVGADAPETGNPWGQVAWEDASTYPADILLIEGYGDDFSFTADLWDALPAVQADQLGAWSSKGAMTATTYAAWLNDVADLVSSSTKVS</sequence>
<keyword evidence="3" id="KW-0813">Transport</keyword>
<dbReference type="EMBL" id="CP078077">
    <property type="protein sequence ID" value="UPL13611.1"/>
    <property type="molecule type" value="Genomic_DNA"/>
</dbReference>
<feature type="signal peptide" evidence="5">
    <location>
        <begin position="1"/>
        <end position="24"/>
    </location>
</feature>
<dbReference type="Proteomes" id="UP000831963">
    <property type="component" value="Chromosome"/>
</dbReference>
<dbReference type="SUPFAM" id="SSF53807">
    <property type="entry name" value="Helical backbone' metal receptor"/>
    <property type="match status" value="1"/>
</dbReference>
<gene>
    <name evidence="7" type="ORF">KV396_03635</name>
</gene>
<evidence type="ECO:0000256" key="2">
    <source>
        <dbReference type="ARBA" id="ARBA00008814"/>
    </source>
</evidence>
<feature type="chain" id="PRO_5047547800" evidence="5">
    <location>
        <begin position="25"/>
        <end position="318"/>
    </location>
</feature>
<keyword evidence="4 5" id="KW-0732">Signal</keyword>
<name>A0ABY4INZ7_9MICO</name>
<dbReference type="InterPro" id="IPR002491">
    <property type="entry name" value="ABC_transptr_periplasmic_BD"/>
</dbReference>
<dbReference type="PROSITE" id="PS50983">
    <property type="entry name" value="FE_B12_PBP"/>
    <property type="match status" value="1"/>
</dbReference>
<feature type="domain" description="Fe/B12 periplasmic-binding" evidence="6">
    <location>
        <begin position="56"/>
        <end position="318"/>
    </location>
</feature>
<comment type="subcellular location">
    <subcellularLocation>
        <location evidence="1">Cell envelope</location>
    </subcellularLocation>
</comment>
<reference evidence="7 8" key="1">
    <citation type="submission" date="2021-06" db="EMBL/GenBank/DDBJ databases">
        <title>Genome-based taxonomic framework of Microbacterium strains isolated from marine environment, the description of four new species and reclassification of four preexisting species.</title>
        <authorList>
            <person name="Lee S.D."/>
            <person name="Kim S.-M."/>
            <person name="Byeon Y.-S."/>
            <person name="Yang H.L."/>
            <person name="Kim I.S."/>
        </authorList>
    </citation>
    <scope>NUCLEOTIDE SEQUENCE [LARGE SCALE GENOMIC DNA]</scope>
    <source>
        <strain evidence="7 8">SSW1-36</strain>
    </source>
</reference>
<accession>A0ABY4INZ7</accession>
<dbReference type="PROSITE" id="PS51257">
    <property type="entry name" value="PROKAR_LIPOPROTEIN"/>
    <property type="match status" value="1"/>
</dbReference>
<comment type="similarity">
    <text evidence="2">Belongs to the bacterial solute-binding protein 8 family.</text>
</comment>
<evidence type="ECO:0000256" key="5">
    <source>
        <dbReference type="SAM" id="SignalP"/>
    </source>
</evidence>
<proteinExistence type="inferred from homology"/>
<evidence type="ECO:0000256" key="1">
    <source>
        <dbReference type="ARBA" id="ARBA00004196"/>
    </source>
</evidence>
<evidence type="ECO:0000259" key="6">
    <source>
        <dbReference type="PROSITE" id="PS50983"/>
    </source>
</evidence>
<keyword evidence="8" id="KW-1185">Reference proteome</keyword>